<dbReference type="InterPro" id="IPR052192">
    <property type="entry name" value="Insect_Ionotropic_Sensory_Rcpt"/>
</dbReference>
<dbReference type="InterPro" id="IPR001320">
    <property type="entry name" value="Iontro_rcpt_C"/>
</dbReference>
<dbReference type="AlphaFoldDB" id="A0A8J5JBD7"/>
<dbReference type="Pfam" id="PF00060">
    <property type="entry name" value="Lig_chan"/>
    <property type="match status" value="1"/>
</dbReference>
<keyword evidence="14" id="KW-0732">Signal</keyword>
<gene>
    <name evidence="16" type="primary">Glrk-L56</name>
    <name evidence="16" type="ORF">Hamer_G020493</name>
</gene>
<dbReference type="Gene3D" id="3.40.190.10">
    <property type="entry name" value="Periplasmic binding protein-like II"/>
    <property type="match status" value="1"/>
</dbReference>
<evidence type="ECO:0000313" key="17">
    <source>
        <dbReference type="Proteomes" id="UP000747542"/>
    </source>
</evidence>
<keyword evidence="5 13" id="KW-0812">Transmembrane</keyword>
<evidence type="ECO:0000256" key="10">
    <source>
        <dbReference type="ARBA" id="ARBA00023180"/>
    </source>
</evidence>
<comment type="similarity">
    <text evidence="2">Belongs to the glutamate-gated ion channel (TC 1.A.10.1) family.</text>
</comment>
<evidence type="ECO:0000259" key="15">
    <source>
        <dbReference type="SMART" id="SM00918"/>
    </source>
</evidence>
<feature type="transmembrane region" description="Helical" evidence="13">
    <location>
        <begin position="280"/>
        <end position="300"/>
    </location>
</feature>
<evidence type="ECO:0000256" key="3">
    <source>
        <dbReference type="ARBA" id="ARBA00022448"/>
    </source>
</evidence>
<evidence type="ECO:0000256" key="2">
    <source>
        <dbReference type="ARBA" id="ARBA00008685"/>
    </source>
</evidence>
<evidence type="ECO:0000256" key="13">
    <source>
        <dbReference type="SAM" id="Phobius"/>
    </source>
</evidence>
<keyword evidence="7" id="KW-0406">Ion transport</keyword>
<evidence type="ECO:0000256" key="6">
    <source>
        <dbReference type="ARBA" id="ARBA00022989"/>
    </source>
</evidence>
<dbReference type="GO" id="GO:0015276">
    <property type="term" value="F:ligand-gated monoatomic ion channel activity"/>
    <property type="evidence" value="ECO:0007669"/>
    <property type="project" value="InterPro"/>
</dbReference>
<feature type="domain" description="Ionotropic glutamate receptor L-glutamate and glycine-binding" evidence="15">
    <location>
        <begin position="174"/>
        <end position="232"/>
    </location>
</feature>
<dbReference type="PANTHER" id="PTHR42643:SF24">
    <property type="entry name" value="IONOTROPIC RECEPTOR 60A"/>
    <property type="match status" value="1"/>
</dbReference>
<evidence type="ECO:0000256" key="9">
    <source>
        <dbReference type="ARBA" id="ARBA00023170"/>
    </source>
</evidence>
<feature type="chain" id="PRO_5035149377" evidence="14">
    <location>
        <begin position="27"/>
        <end position="564"/>
    </location>
</feature>
<dbReference type="Gene3D" id="1.10.287.70">
    <property type="match status" value="1"/>
</dbReference>
<evidence type="ECO:0000256" key="12">
    <source>
        <dbReference type="ARBA" id="ARBA00023303"/>
    </source>
</evidence>
<keyword evidence="8 13" id="KW-0472">Membrane</keyword>
<dbReference type="Pfam" id="PF10613">
    <property type="entry name" value="Lig_chan-Glu_bd"/>
    <property type="match status" value="1"/>
</dbReference>
<dbReference type="GO" id="GO:0005886">
    <property type="term" value="C:plasma membrane"/>
    <property type="evidence" value="ECO:0007669"/>
    <property type="project" value="UniProtKB-SubCell"/>
</dbReference>
<keyword evidence="4" id="KW-1003">Cell membrane</keyword>
<feature type="transmembrane region" description="Helical" evidence="13">
    <location>
        <begin position="538"/>
        <end position="563"/>
    </location>
</feature>
<evidence type="ECO:0000256" key="14">
    <source>
        <dbReference type="SAM" id="SignalP"/>
    </source>
</evidence>
<evidence type="ECO:0000256" key="1">
    <source>
        <dbReference type="ARBA" id="ARBA00004651"/>
    </source>
</evidence>
<keyword evidence="6 13" id="KW-1133">Transmembrane helix</keyword>
<proteinExistence type="inferred from homology"/>
<dbReference type="Proteomes" id="UP000747542">
    <property type="component" value="Unassembled WGS sequence"/>
</dbReference>
<organism evidence="16 17">
    <name type="scientific">Homarus americanus</name>
    <name type="common">American lobster</name>
    <dbReference type="NCBI Taxonomy" id="6706"/>
    <lineage>
        <taxon>Eukaryota</taxon>
        <taxon>Metazoa</taxon>
        <taxon>Ecdysozoa</taxon>
        <taxon>Arthropoda</taxon>
        <taxon>Crustacea</taxon>
        <taxon>Multicrustacea</taxon>
        <taxon>Malacostraca</taxon>
        <taxon>Eumalacostraca</taxon>
        <taxon>Eucarida</taxon>
        <taxon>Decapoda</taxon>
        <taxon>Pleocyemata</taxon>
        <taxon>Astacidea</taxon>
        <taxon>Nephropoidea</taxon>
        <taxon>Nephropidae</taxon>
        <taxon>Homarus</taxon>
    </lineage>
</organism>
<feature type="signal peptide" evidence="14">
    <location>
        <begin position="1"/>
        <end position="26"/>
    </location>
</feature>
<protein>
    <submittedName>
        <fullName evidence="16">Glutamate receptor-like 56</fullName>
    </submittedName>
</protein>
<keyword evidence="17" id="KW-1185">Reference proteome</keyword>
<keyword evidence="11" id="KW-1071">Ligand-gated ion channel</keyword>
<dbReference type="SMART" id="SM00918">
    <property type="entry name" value="Lig_chan-Glu_bd"/>
    <property type="match status" value="1"/>
</dbReference>
<evidence type="ECO:0000256" key="5">
    <source>
        <dbReference type="ARBA" id="ARBA00022692"/>
    </source>
</evidence>
<dbReference type="PANTHER" id="PTHR42643">
    <property type="entry name" value="IONOTROPIC RECEPTOR 20A-RELATED"/>
    <property type="match status" value="1"/>
</dbReference>
<evidence type="ECO:0000313" key="16">
    <source>
        <dbReference type="EMBL" id="KAG7154184.1"/>
    </source>
</evidence>
<evidence type="ECO:0000256" key="8">
    <source>
        <dbReference type="ARBA" id="ARBA00023136"/>
    </source>
</evidence>
<accession>A0A8J5JBD7</accession>
<keyword evidence="10" id="KW-0325">Glycoprotein</keyword>
<dbReference type="InterPro" id="IPR019594">
    <property type="entry name" value="Glu/Gly-bd"/>
</dbReference>
<comment type="subcellular location">
    <subcellularLocation>
        <location evidence="1">Cell membrane</location>
        <topology evidence="1">Multi-pass membrane protein</topology>
    </subcellularLocation>
</comment>
<dbReference type="SUPFAM" id="SSF53850">
    <property type="entry name" value="Periplasmic binding protein-like II"/>
    <property type="match status" value="1"/>
</dbReference>
<dbReference type="EMBL" id="JAHLQT010045000">
    <property type="protein sequence ID" value="KAG7154184.1"/>
    <property type="molecule type" value="Genomic_DNA"/>
</dbReference>
<keyword evidence="12" id="KW-0407">Ion channel</keyword>
<evidence type="ECO:0000256" key="4">
    <source>
        <dbReference type="ARBA" id="ARBA00022475"/>
    </source>
</evidence>
<name>A0A8J5JBD7_HOMAM</name>
<sequence length="564" mass="64515">MAKTTLLVVPVSLLMLAIQSFYPVLSITTQTMPNTVHYLKVLEEMLQGPLAGWGVVLYLDPDLEVQVLDQLLTFPAFQDSPHVLVDLGSDVDLWSKDQPAPVLRGARVIHIVVFKEDPRPYFDTISLQWNPKYLMLFSLANKTFQNILLGNAFQRSQNLVLIERFSPRSSEMTPTARENAPVGTGDGITVKMLDTIAEVLDFNYTLTVEPPDGAWGSLVNGSWTGMLGMVHRHEKNFTVSTMPLTANRIEDFDAGVWYWTEGFGLNMMTPAPLAKWQATYYPFMPSVWITIGATFAVVVLTMALQDWIQPEPFLGGFGRTWLYLLRAVVKHTLPGLPTAQWQRVLVGVWWVYCFILTTAYTANLIAFLTIPVFPKRIQTLEELAQSDYRVSMHDYGEFVPEALRSSKTPVYRTLGEKMDLVKLYDDAVYLMSNRTHALLELYSYNRIVTKSITKVSNSYMLKDQLYASYFSWLFQKNTPWKYKFDLCIQHLVEAGLVTRWHKETTEDFMGQDYERRERLAAKEQLNNKQPLSLQHLQGVFFILLLSWAASIVVFILELVLQVLQ</sequence>
<keyword evidence="9 16" id="KW-0675">Receptor</keyword>
<evidence type="ECO:0000256" key="11">
    <source>
        <dbReference type="ARBA" id="ARBA00023286"/>
    </source>
</evidence>
<feature type="transmembrane region" description="Helical" evidence="13">
    <location>
        <begin position="349"/>
        <end position="373"/>
    </location>
</feature>
<evidence type="ECO:0000256" key="7">
    <source>
        <dbReference type="ARBA" id="ARBA00023065"/>
    </source>
</evidence>
<keyword evidence="3" id="KW-0813">Transport</keyword>
<dbReference type="GO" id="GO:0050906">
    <property type="term" value="P:detection of stimulus involved in sensory perception"/>
    <property type="evidence" value="ECO:0007669"/>
    <property type="project" value="UniProtKB-ARBA"/>
</dbReference>
<reference evidence="16" key="1">
    <citation type="journal article" date="2021" name="Sci. Adv.">
        <title>The American lobster genome reveals insights on longevity, neural, and immune adaptations.</title>
        <authorList>
            <person name="Polinski J.M."/>
            <person name="Zimin A.V."/>
            <person name="Clark K.F."/>
            <person name="Kohn A.B."/>
            <person name="Sadowski N."/>
            <person name="Timp W."/>
            <person name="Ptitsyn A."/>
            <person name="Khanna P."/>
            <person name="Romanova D.Y."/>
            <person name="Williams P."/>
            <person name="Greenwood S.J."/>
            <person name="Moroz L.L."/>
            <person name="Walt D.R."/>
            <person name="Bodnar A.G."/>
        </authorList>
    </citation>
    <scope>NUCLEOTIDE SEQUENCE</scope>
    <source>
        <strain evidence="16">GMGI-L3</strain>
    </source>
</reference>
<comment type="caution">
    <text evidence="16">The sequence shown here is derived from an EMBL/GenBank/DDBJ whole genome shotgun (WGS) entry which is preliminary data.</text>
</comment>